<dbReference type="InterPro" id="IPR002585">
    <property type="entry name" value="Cyt-d_ubiquinol_oxidase_su_1"/>
</dbReference>
<dbReference type="PANTHER" id="PTHR30365:SF14">
    <property type="entry name" value="CYTOCHROME BD MENAQUINOL OXIDASE SUBUNIT I-RELATED"/>
    <property type="match status" value="1"/>
</dbReference>
<keyword evidence="4" id="KW-1003">Cell membrane</keyword>
<sequence length="256" mass="28301">MPPSALRETTVVHRGRRGRFSGPNTLEHQPAKTAVIEGHFESHKDGAPLILFGIPNDDAETTHYAAEIPKLGSLILKHELEGEIKGLKEWPRDQRPPALMPFITFRVMAGLDFLMLGIGLWSLWARWKGTLYQSTWLHRAVIAMGPPGFIAVLAGWYTTEVGRQPWTIYRRLRTADSLSPVSAPAVGASLITFIIVYLRSSCSAQHAERRGGISCRAGLQRDTQDGWCKSVSTGRGSSANDARVHASRRLLGRGRD</sequence>
<accession>A0A4Q8XRI3</accession>
<organism evidence="13 14">
    <name type="scientific">Rhizobium leguminosarum</name>
    <dbReference type="NCBI Taxonomy" id="384"/>
    <lineage>
        <taxon>Bacteria</taxon>
        <taxon>Pseudomonadati</taxon>
        <taxon>Pseudomonadota</taxon>
        <taxon>Alphaproteobacteria</taxon>
        <taxon>Hyphomicrobiales</taxon>
        <taxon>Rhizobiaceae</taxon>
        <taxon>Rhizobium/Agrobacterium group</taxon>
        <taxon>Rhizobium</taxon>
    </lineage>
</organism>
<feature type="transmembrane region" description="Helical" evidence="12">
    <location>
        <begin position="178"/>
        <end position="198"/>
    </location>
</feature>
<dbReference type="GO" id="GO:0005886">
    <property type="term" value="C:plasma membrane"/>
    <property type="evidence" value="ECO:0007669"/>
    <property type="project" value="UniProtKB-SubCell"/>
</dbReference>
<keyword evidence="7" id="KW-0479">Metal-binding</keyword>
<dbReference type="GO" id="GO:0046872">
    <property type="term" value="F:metal ion binding"/>
    <property type="evidence" value="ECO:0007669"/>
    <property type="project" value="UniProtKB-KW"/>
</dbReference>
<evidence type="ECO:0000256" key="4">
    <source>
        <dbReference type="ARBA" id="ARBA00022475"/>
    </source>
</evidence>
<dbReference type="Pfam" id="PF01654">
    <property type="entry name" value="Cyt_bd_oxida_I"/>
    <property type="match status" value="1"/>
</dbReference>
<keyword evidence="9 12" id="KW-1133">Transmembrane helix</keyword>
<evidence type="ECO:0000313" key="13">
    <source>
        <dbReference type="EMBL" id="TAX64427.1"/>
    </source>
</evidence>
<evidence type="ECO:0000256" key="2">
    <source>
        <dbReference type="ARBA" id="ARBA00009819"/>
    </source>
</evidence>
<evidence type="ECO:0000256" key="5">
    <source>
        <dbReference type="ARBA" id="ARBA00022617"/>
    </source>
</evidence>
<evidence type="ECO:0000256" key="7">
    <source>
        <dbReference type="ARBA" id="ARBA00022723"/>
    </source>
</evidence>
<evidence type="ECO:0000256" key="12">
    <source>
        <dbReference type="SAM" id="Phobius"/>
    </source>
</evidence>
<dbReference type="EMBL" id="SIPC01000009">
    <property type="protein sequence ID" value="TAX64427.1"/>
    <property type="molecule type" value="Genomic_DNA"/>
</dbReference>
<comment type="subcellular location">
    <subcellularLocation>
        <location evidence="1">Cell membrane</location>
        <topology evidence="1">Multi-pass membrane protein</topology>
    </subcellularLocation>
</comment>
<dbReference type="GO" id="GO:0016682">
    <property type="term" value="F:oxidoreductase activity, acting on diphenols and related substances as donors, oxygen as acceptor"/>
    <property type="evidence" value="ECO:0007669"/>
    <property type="project" value="TreeGrafter"/>
</dbReference>
<keyword evidence="11 12" id="KW-0472">Membrane</keyword>
<comment type="caution">
    <text evidence="13">The sequence shown here is derived from an EMBL/GenBank/DDBJ whole genome shotgun (WGS) entry which is preliminary data.</text>
</comment>
<proteinExistence type="inferred from homology"/>
<protein>
    <submittedName>
        <fullName evidence="13">Cytochrome ubiquinol oxidase subunit I</fullName>
    </submittedName>
</protein>
<evidence type="ECO:0000256" key="8">
    <source>
        <dbReference type="ARBA" id="ARBA00022982"/>
    </source>
</evidence>
<evidence type="ECO:0000256" key="3">
    <source>
        <dbReference type="ARBA" id="ARBA00022448"/>
    </source>
</evidence>
<evidence type="ECO:0000256" key="11">
    <source>
        <dbReference type="ARBA" id="ARBA00023136"/>
    </source>
</evidence>
<dbReference type="PANTHER" id="PTHR30365">
    <property type="entry name" value="CYTOCHROME D UBIQUINOL OXIDASE"/>
    <property type="match status" value="1"/>
</dbReference>
<feature type="transmembrane region" description="Helical" evidence="12">
    <location>
        <begin position="136"/>
        <end position="157"/>
    </location>
</feature>
<evidence type="ECO:0000256" key="6">
    <source>
        <dbReference type="ARBA" id="ARBA00022692"/>
    </source>
</evidence>
<evidence type="ECO:0000256" key="1">
    <source>
        <dbReference type="ARBA" id="ARBA00004651"/>
    </source>
</evidence>
<name>A0A4Q8XRI3_RHILE</name>
<evidence type="ECO:0000256" key="9">
    <source>
        <dbReference type="ARBA" id="ARBA00022989"/>
    </source>
</evidence>
<dbReference type="GO" id="GO:0019646">
    <property type="term" value="P:aerobic electron transport chain"/>
    <property type="evidence" value="ECO:0007669"/>
    <property type="project" value="InterPro"/>
</dbReference>
<evidence type="ECO:0000256" key="10">
    <source>
        <dbReference type="ARBA" id="ARBA00023004"/>
    </source>
</evidence>
<dbReference type="GO" id="GO:0070069">
    <property type="term" value="C:cytochrome complex"/>
    <property type="evidence" value="ECO:0007669"/>
    <property type="project" value="InterPro"/>
</dbReference>
<keyword evidence="6 12" id="KW-0812">Transmembrane</keyword>
<keyword evidence="3" id="KW-0813">Transport</keyword>
<keyword evidence="10" id="KW-0408">Iron</keyword>
<dbReference type="AlphaFoldDB" id="A0A4Q8XRI3"/>
<dbReference type="GO" id="GO:0020037">
    <property type="term" value="F:heme binding"/>
    <property type="evidence" value="ECO:0007669"/>
    <property type="project" value="TreeGrafter"/>
</dbReference>
<gene>
    <name evidence="13" type="ORF">ELI03_34820</name>
</gene>
<comment type="similarity">
    <text evidence="2">Belongs to the cytochrome ubiquinol oxidase subunit 1 family.</text>
</comment>
<keyword evidence="5" id="KW-0349">Heme</keyword>
<feature type="transmembrane region" description="Helical" evidence="12">
    <location>
        <begin position="98"/>
        <end position="124"/>
    </location>
</feature>
<dbReference type="GO" id="GO:0009055">
    <property type="term" value="F:electron transfer activity"/>
    <property type="evidence" value="ECO:0007669"/>
    <property type="project" value="InterPro"/>
</dbReference>
<dbReference type="Proteomes" id="UP000293652">
    <property type="component" value="Unassembled WGS sequence"/>
</dbReference>
<evidence type="ECO:0000313" key="14">
    <source>
        <dbReference type="Proteomes" id="UP000293652"/>
    </source>
</evidence>
<reference evidence="13 14" key="1">
    <citation type="submission" date="2019-02" db="EMBL/GenBank/DDBJ databases">
        <title>The genomic architecture of introgression among sibling species of bacteria.</title>
        <authorList>
            <person name="Cavassim M.I.A."/>
            <person name="Moeskjaer S."/>
            <person name="Moslemi C."/>
            <person name="Fields B."/>
            <person name="Bachmann A."/>
            <person name="Vilhjalmsson B."/>
            <person name="Schierup M.H."/>
            <person name="Young J.P.W."/>
            <person name="Andersen S.U."/>
        </authorList>
    </citation>
    <scope>NUCLEOTIDE SEQUENCE [LARGE SCALE GENOMIC DNA]</scope>
    <source>
        <strain evidence="13 14">SM145A</strain>
    </source>
</reference>
<keyword evidence="8" id="KW-0249">Electron transport</keyword>